<evidence type="ECO:0000313" key="5">
    <source>
        <dbReference type="EMBL" id="KAK1524515.1"/>
    </source>
</evidence>
<dbReference type="PROSITE" id="PS51409">
    <property type="entry name" value="ARGINASE_2"/>
    <property type="match status" value="1"/>
</dbReference>
<evidence type="ECO:0000256" key="3">
    <source>
        <dbReference type="ARBA" id="ARBA00023211"/>
    </source>
</evidence>
<accession>A0AAI9YUN0</accession>
<dbReference type="EMBL" id="MOOE01000009">
    <property type="protein sequence ID" value="KAK1524515.1"/>
    <property type="molecule type" value="Genomic_DNA"/>
</dbReference>
<proteinExistence type="inferred from homology"/>
<dbReference type="CDD" id="cd09999">
    <property type="entry name" value="Arginase-like_1"/>
    <property type="match status" value="1"/>
</dbReference>
<dbReference type="RefSeq" id="XP_060312460.1">
    <property type="nucleotide sequence ID" value="XM_060457760.1"/>
</dbReference>
<evidence type="ECO:0000256" key="4">
    <source>
        <dbReference type="PROSITE-ProRule" id="PRU00742"/>
    </source>
</evidence>
<evidence type="ECO:0008006" key="7">
    <source>
        <dbReference type="Google" id="ProtNLM"/>
    </source>
</evidence>
<evidence type="ECO:0000256" key="1">
    <source>
        <dbReference type="ARBA" id="ARBA00022723"/>
    </source>
</evidence>
<dbReference type="PANTHER" id="PTHR43782:SF3">
    <property type="entry name" value="ARGINASE"/>
    <property type="match status" value="1"/>
</dbReference>
<dbReference type="GO" id="GO:0005829">
    <property type="term" value="C:cytosol"/>
    <property type="evidence" value="ECO:0007669"/>
    <property type="project" value="TreeGrafter"/>
</dbReference>
<sequence length="314" mass="34183">MLTSIRLIVAPYHAGIPDLRVGGGPRHLLAHGLVSKLERFAPVNFSNIAPVDEFEGDIGKTFEVMRRISRAVSVASSENAFPIILSGNCNATAAAVAGLNDANPANDLSVLWFDAHDDLDTPEIHTSGYLDGMAASMMCGTSWQALSQTMPGHQPLPLERVSFIGVRHISDSKKDYMKKSNLRTIWGNASSRVDYRGEVEKLLAESHDSRVPCHIHLDADVLDDSLGRANEWPSPGGIMADELYAIMETIPFRVMPTSLTVCSYDPRLEGGDTVARLLVQAIEVVVRGVNFTWSRAEDEQLMHITTAADTSTVG</sequence>
<keyword evidence="1" id="KW-0479">Metal-binding</keyword>
<dbReference type="GO" id="GO:0005634">
    <property type="term" value="C:nucleus"/>
    <property type="evidence" value="ECO:0007669"/>
    <property type="project" value="TreeGrafter"/>
</dbReference>
<name>A0AAI9YUN0_9PEZI</name>
<dbReference type="Proteomes" id="UP001240678">
    <property type="component" value="Unassembled WGS sequence"/>
</dbReference>
<dbReference type="GO" id="GO:0030145">
    <property type="term" value="F:manganese ion binding"/>
    <property type="evidence" value="ECO:0007669"/>
    <property type="project" value="TreeGrafter"/>
</dbReference>
<dbReference type="SUPFAM" id="SSF52768">
    <property type="entry name" value="Arginase/deacetylase"/>
    <property type="match status" value="1"/>
</dbReference>
<dbReference type="PANTHER" id="PTHR43782">
    <property type="entry name" value="ARGINASE"/>
    <property type="match status" value="1"/>
</dbReference>
<gene>
    <name evidence="5" type="ORF">CCOS01_09602</name>
</gene>
<dbReference type="GO" id="GO:0004053">
    <property type="term" value="F:arginase activity"/>
    <property type="evidence" value="ECO:0007669"/>
    <property type="project" value="TreeGrafter"/>
</dbReference>
<dbReference type="Pfam" id="PF00491">
    <property type="entry name" value="Arginase"/>
    <property type="match status" value="1"/>
</dbReference>
<dbReference type="GeneID" id="85341307"/>
<keyword evidence="2" id="KW-0378">Hydrolase</keyword>
<keyword evidence="3" id="KW-0464">Manganese</keyword>
<dbReference type="AlphaFoldDB" id="A0AAI9YUN0"/>
<evidence type="ECO:0000256" key="2">
    <source>
        <dbReference type="ARBA" id="ARBA00022801"/>
    </source>
</evidence>
<keyword evidence="6" id="KW-1185">Reference proteome</keyword>
<dbReference type="InterPro" id="IPR006035">
    <property type="entry name" value="Ureohydrolase"/>
</dbReference>
<comment type="caution">
    <text evidence="5">The sequence shown here is derived from an EMBL/GenBank/DDBJ whole genome shotgun (WGS) entry which is preliminary data.</text>
</comment>
<reference evidence="5 6" key="1">
    <citation type="submission" date="2016-10" db="EMBL/GenBank/DDBJ databases">
        <title>The genome sequence of Colletotrichum fioriniae PJ7.</title>
        <authorList>
            <person name="Baroncelli R."/>
        </authorList>
    </citation>
    <scope>NUCLEOTIDE SEQUENCE [LARGE SCALE GENOMIC DNA]</scope>
    <source>
        <strain evidence="5 6">IMI 309622</strain>
    </source>
</reference>
<evidence type="ECO:0000313" key="6">
    <source>
        <dbReference type="Proteomes" id="UP001240678"/>
    </source>
</evidence>
<dbReference type="InterPro" id="IPR023696">
    <property type="entry name" value="Ureohydrolase_dom_sf"/>
</dbReference>
<comment type="similarity">
    <text evidence="4">Belongs to the arginase family.</text>
</comment>
<protein>
    <recommendedName>
        <fullName evidence="7">Arginase</fullName>
    </recommendedName>
</protein>
<dbReference type="Gene3D" id="3.40.800.10">
    <property type="entry name" value="Ureohydrolase domain"/>
    <property type="match status" value="1"/>
</dbReference>
<organism evidence="5 6">
    <name type="scientific">Colletotrichum costaricense</name>
    <dbReference type="NCBI Taxonomy" id="1209916"/>
    <lineage>
        <taxon>Eukaryota</taxon>
        <taxon>Fungi</taxon>
        <taxon>Dikarya</taxon>
        <taxon>Ascomycota</taxon>
        <taxon>Pezizomycotina</taxon>
        <taxon>Sordariomycetes</taxon>
        <taxon>Hypocreomycetidae</taxon>
        <taxon>Glomerellales</taxon>
        <taxon>Glomerellaceae</taxon>
        <taxon>Colletotrichum</taxon>
        <taxon>Colletotrichum acutatum species complex</taxon>
    </lineage>
</organism>